<reference evidence="4" key="1">
    <citation type="submission" date="2025-08" db="UniProtKB">
        <authorList>
            <consortium name="RefSeq"/>
        </authorList>
    </citation>
    <scope>IDENTIFICATION</scope>
    <source>
        <tissue evidence="4">Liver</tissue>
    </source>
</reference>
<evidence type="ECO:0000313" key="3">
    <source>
        <dbReference type="Proteomes" id="UP000886700"/>
    </source>
</evidence>
<dbReference type="KEGG" id="maua:101827471"/>
<organism evidence="3 4">
    <name type="scientific">Mesocricetus auratus</name>
    <name type="common">Golden hamster</name>
    <dbReference type="NCBI Taxonomy" id="10036"/>
    <lineage>
        <taxon>Eukaryota</taxon>
        <taxon>Metazoa</taxon>
        <taxon>Chordata</taxon>
        <taxon>Craniata</taxon>
        <taxon>Vertebrata</taxon>
        <taxon>Euteleostomi</taxon>
        <taxon>Mammalia</taxon>
        <taxon>Eutheria</taxon>
        <taxon>Euarchontoglires</taxon>
        <taxon>Glires</taxon>
        <taxon>Rodentia</taxon>
        <taxon>Myomorpha</taxon>
        <taxon>Muroidea</taxon>
        <taxon>Cricetidae</taxon>
        <taxon>Cricetinae</taxon>
        <taxon>Mesocricetus</taxon>
    </lineage>
</organism>
<accession>A0A3Q0CJU8</accession>
<dbReference type="GeneID" id="101827471"/>
<dbReference type="STRING" id="10036.ENSMAUP00000009678"/>
<dbReference type="PANTHER" id="PTHR48051">
    <property type="match status" value="1"/>
</dbReference>
<protein>
    <submittedName>
        <fullName evidence="4">Leucine-rich repeat-containing protein 69 isoform X1</fullName>
    </submittedName>
</protein>
<dbReference type="InterPro" id="IPR050216">
    <property type="entry name" value="LRR_domain-containing"/>
</dbReference>
<name>A0A3Q0CJU8_MESAU</name>
<dbReference type="SMART" id="SM00369">
    <property type="entry name" value="LRR_TYP"/>
    <property type="match status" value="8"/>
</dbReference>
<dbReference type="InterPro" id="IPR003591">
    <property type="entry name" value="Leu-rich_rpt_typical-subtyp"/>
</dbReference>
<dbReference type="InterPro" id="IPR032675">
    <property type="entry name" value="LRR_dom_sf"/>
</dbReference>
<evidence type="ECO:0000256" key="1">
    <source>
        <dbReference type="ARBA" id="ARBA00022614"/>
    </source>
</evidence>
<dbReference type="RefSeq" id="XP_021080947.2">
    <property type="nucleotide sequence ID" value="XM_021225288.2"/>
</dbReference>
<sequence length="408" mass="47051">MLSGPTCSGYFPSLARKSSNISYLHHNGGWLCFYDTTILQLDVLKIYNRKLSSIMVTFSKIMTERLLLRALKGGSNTKIITLNGKKIRKMPSALEKLPGLRTLDLQNNLISKVCPELSTLTQLTLLNLGNNLLEEVPEEIKYLTSLKRLHLFGNRICRIATGVCDGLQELIMLNLNNNQLTSLPQEVGRLRNLTYLSINHNQLTMIPTEVCSLENLYELHLNYNQLMYIPEEIKLLQNLRHLFLVRNNIEVLPEGLCHLKKLKLLDIAGNVIQIFPAGFQELKLREFYCEGNPLFVKQPITAKLPKVIWTLQEITARFVLHQLQENNQLIMYSLEYYPEIKHKISKAKKCVLCGKPFLSEWLECVQFVPPSKNWKISKNLQLIPLRILLCSYRCFRWRGPDVFGIVQE</sequence>
<proteinExistence type="predicted"/>
<gene>
    <name evidence="4" type="primary">Lrrc69</name>
</gene>
<dbReference type="GO" id="GO:0005737">
    <property type="term" value="C:cytoplasm"/>
    <property type="evidence" value="ECO:0007669"/>
    <property type="project" value="TreeGrafter"/>
</dbReference>
<dbReference type="InterPro" id="IPR001611">
    <property type="entry name" value="Leu-rich_rpt"/>
</dbReference>
<dbReference type="PANTHER" id="PTHR48051:SF13">
    <property type="entry name" value="LEUCINE-RICH REPEAT-CONTAINING PROTEIN 30"/>
    <property type="match status" value="1"/>
</dbReference>
<dbReference type="Proteomes" id="UP000886700">
    <property type="component" value="Unplaced"/>
</dbReference>
<evidence type="ECO:0000256" key="2">
    <source>
        <dbReference type="ARBA" id="ARBA00022737"/>
    </source>
</evidence>
<keyword evidence="2" id="KW-0677">Repeat</keyword>
<dbReference type="Gene3D" id="3.80.10.10">
    <property type="entry name" value="Ribonuclease Inhibitor"/>
    <property type="match status" value="2"/>
</dbReference>
<evidence type="ECO:0000313" key="4">
    <source>
        <dbReference type="RefSeq" id="XP_021080947.2"/>
    </source>
</evidence>
<dbReference type="SMART" id="SM00364">
    <property type="entry name" value="LRR_BAC"/>
    <property type="match status" value="6"/>
</dbReference>
<dbReference type="SMART" id="SM00365">
    <property type="entry name" value="LRR_SD22"/>
    <property type="match status" value="4"/>
</dbReference>
<keyword evidence="3" id="KW-1185">Reference proteome</keyword>
<dbReference type="AlphaFoldDB" id="A0A3Q0CJU8"/>
<dbReference type="Pfam" id="PF13855">
    <property type="entry name" value="LRR_8"/>
    <property type="match status" value="2"/>
</dbReference>
<dbReference type="PROSITE" id="PS51450">
    <property type="entry name" value="LRR"/>
    <property type="match status" value="5"/>
</dbReference>
<keyword evidence="1" id="KW-0433">Leucine-rich repeat</keyword>
<dbReference type="SUPFAM" id="SSF52058">
    <property type="entry name" value="L domain-like"/>
    <property type="match status" value="1"/>
</dbReference>